<dbReference type="Proteomes" id="UP000826195">
    <property type="component" value="Unassembled WGS sequence"/>
</dbReference>
<keyword evidence="2" id="KW-1185">Reference proteome</keyword>
<dbReference type="AlphaFoldDB" id="A0AAV7IG16"/>
<proteinExistence type="predicted"/>
<name>A0AAV7IG16_COTGL</name>
<sequence length="316" mass="37247">MVGTRLESDHLPVKVIIDSDGMQPLGVTHTAPKEPTDYIKRNQTLRWKTEKAEEYIESLAERWTEHDLNADPVSWSQLKITITDMAKSCNMIKKTKNKRSKFTDPWYNHECRLAKKSVWKNLKKYLRDRNTENKTLLIQSRKIFRATRDSAENSWKERKWEQLNKCRDMSDWWRTINSYRGKNFNAPSEEISGRQWIEHFSSLLNCNSDTTNSGINANDNYNNEVKDNFLDENFTMQELQDTLKTLRNELETINHLFICAEARKLCSAKVGTALQKLTEGKYQADLDACIRQLLRGPPIKEICIYFKEIERRKDTW</sequence>
<organism evidence="1 2">
    <name type="scientific">Cotesia glomerata</name>
    <name type="common">Lepidopteran parasitic wasp</name>
    <name type="synonym">Apanteles glomeratus</name>
    <dbReference type="NCBI Taxonomy" id="32391"/>
    <lineage>
        <taxon>Eukaryota</taxon>
        <taxon>Metazoa</taxon>
        <taxon>Ecdysozoa</taxon>
        <taxon>Arthropoda</taxon>
        <taxon>Hexapoda</taxon>
        <taxon>Insecta</taxon>
        <taxon>Pterygota</taxon>
        <taxon>Neoptera</taxon>
        <taxon>Endopterygota</taxon>
        <taxon>Hymenoptera</taxon>
        <taxon>Apocrita</taxon>
        <taxon>Ichneumonoidea</taxon>
        <taxon>Braconidae</taxon>
        <taxon>Microgastrinae</taxon>
        <taxon>Cotesia</taxon>
    </lineage>
</organism>
<reference evidence="1 2" key="1">
    <citation type="journal article" date="2021" name="J. Hered.">
        <title>A chromosome-level genome assembly of the parasitoid wasp, Cotesia glomerata (Hymenoptera: Braconidae).</title>
        <authorList>
            <person name="Pinto B.J."/>
            <person name="Weis J.J."/>
            <person name="Gamble T."/>
            <person name="Ode P.J."/>
            <person name="Paul R."/>
            <person name="Zaspel J.M."/>
        </authorList>
    </citation>
    <scope>NUCLEOTIDE SEQUENCE [LARGE SCALE GENOMIC DNA]</scope>
    <source>
        <strain evidence="1">CgM1</strain>
    </source>
</reference>
<dbReference type="EMBL" id="JAHXZJ010001864">
    <property type="protein sequence ID" value="KAH0550017.1"/>
    <property type="molecule type" value="Genomic_DNA"/>
</dbReference>
<evidence type="ECO:0000313" key="2">
    <source>
        <dbReference type="Proteomes" id="UP000826195"/>
    </source>
</evidence>
<comment type="caution">
    <text evidence="1">The sequence shown here is derived from an EMBL/GenBank/DDBJ whole genome shotgun (WGS) entry which is preliminary data.</text>
</comment>
<protein>
    <submittedName>
        <fullName evidence="1">Uncharacterized protein</fullName>
    </submittedName>
</protein>
<accession>A0AAV7IG16</accession>
<gene>
    <name evidence="1" type="ORF">KQX54_016874</name>
</gene>
<evidence type="ECO:0000313" key="1">
    <source>
        <dbReference type="EMBL" id="KAH0550017.1"/>
    </source>
</evidence>